<dbReference type="InterPro" id="IPR003594">
    <property type="entry name" value="HATPase_dom"/>
</dbReference>
<dbReference type="AlphaFoldDB" id="A0A0D8IDS0"/>
<keyword evidence="6 14" id="KW-0808">Transferase</keyword>
<evidence type="ECO:0000313" key="14">
    <source>
        <dbReference type="EMBL" id="AKL94207.1"/>
    </source>
</evidence>
<protein>
    <recommendedName>
        <fullName evidence="3">histidine kinase</fullName>
        <ecNumber evidence="3">2.7.13.3</ecNumber>
    </recommendedName>
</protein>
<evidence type="ECO:0000256" key="2">
    <source>
        <dbReference type="ARBA" id="ARBA00004651"/>
    </source>
</evidence>
<dbReference type="PROSITE" id="PS50885">
    <property type="entry name" value="HAMP"/>
    <property type="match status" value="1"/>
</dbReference>
<dbReference type="STRING" id="84022.CACET_c06970"/>
<evidence type="ECO:0000256" key="1">
    <source>
        <dbReference type="ARBA" id="ARBA00000085"/>
    </source>
</evidence>
<keyword evidence="7" id="KW-0812">Transmembrane</keyword>
<dbReference type="RefSeq" id="WP_044822962.1">
    <property type="nucleotide sequence ID" value="NZ_CP009687.1"/>
</dbReference>
<evidence type="ECO:0000256" key="11">
    <source>
        <dbReference type="ARBA" id="ARBA00022989"/>
    </source>
</evidence>
<dbReference type="EMBL" id="CP009687">
    <property type="protein sequence ID" value="AKL94207.1"/>
    <property type="molecule type" value="Genomic_DNA"/>
</dbReference>
<keyword evidence="8" id="KW-0547">Nucleotide-binding</keyword>
<evidence type="ECO:0000256" key="8">
    <source>
        <dbReference type="ARBA" id="ARBA00022741"/>
    </source>
</evidence>
<accession>A0A0D8IDS0</accession>
<dbReference type="Gene3D" id="1.10.287.130">
    <property type="match status" value="1"/>
</dbReference>
<dbReference type="InterPro" id="IPR036890">
    <property type="entry name" value="HATPase_C_sf"/>
</dbReference>
<evidence type="ECO:0000256" key="5">
    <source>
        <dbReference type="ARBA" id="ARBA00022553"/>
    </source>
</evidence>
<dbReference type="InterPro" id="IPR005467">
    <property type="entry name" value="His_kinase_dom"/>
</dbReference>
<keyword evidence="12" id="KW-0902">Two-component regulatory system</keyword>
<dbReference type="Gene3D" id="6.10.340.10">
    <property type="match status" value="1"/>
</dbReference>
<dbReference type="SMART" id="SM00388">
    <property type="entry name" value="HisKA"/>
    <property type="match status" value="1"/>
</dbReference>
<dbReference type="Pfam" id="PF00672">
    <property type="entry name" value="HAMP"/>
    <property type="match status" value="1"/>
</dbReference>
<evidence type="ECO:0000256" key="13">
    <source>
        <dbReference type="ARBA" id="ARBA00023136"/>
    </source>
</evidence>
<keyword evidence="13" id="KW-0472">Membrane</keyword>
<evidence type="ECO:0000256" key="7">
    <source>
        <dbReference type="ARBA" id="ARBA00022692"/>
    </source>
</evidence>
<dbReference type="PROSITE" id="PS50109">
    <property type="entry name" value="HIS_KIN"/>
    <property type="match status" value="1"/>
</dbReference>
<comment type="subcellular location">
    <subcellularLocation>
        <location evidence="2">Cell membrane</location>
        <topology evidence="2">Multi-pass membrane protein</topology>
    </subcellularLocation>
</comment>
<dbReference type="GO" id="GO:0005886">
    <property type="term" value="C:plasma membrane"/>
    <property type="evidence" value="ECO:0007669"/>
    <property type="project" value="UniProtKB-SubCell"/>
</dbReference>
<gene>
    <name evidence="14" type="primary">cssS</name>
    <name evidence="14" type="ORF">CACET_c06970</name>
</gene>
<comment type="catalytic activity">
    <reaction evidence="1">
        <text>ATP + protein L-histidine = ADP + protein N-phospho-L-histidine.</text>
        <dbReference type="EC" id="2.7.13.3"/>
    </reaction>
</comment>
<dbReference type="CDD" id="cd00082">
    <property type="entry name" value="HisKA"/>
    <property type="match status" value="1"/>
</dbReference>
<dbReference type="InterPro" id="IPR003660">
    <property type="entry name" value="HAMP_dom"/>
</dbReference>
<dbReference type="SMART" id="SM00387">
    <property type="entry name" value="HATPase_c"/>
    <property type="match status" value="1"/>
</dbReference>
<keyword evidence="10" id="KW-0067">ATP-binding</keyword>
<dbReference type="CDD" id="cd00075">
    <property type="entry name" value="HATPase"/>
    <property type="match status" value="1"/>
</dbReference>
<evidence type="ECO:0000256" key="12">
    <source>
        <dbReference type="ARBA" id="ARBA00023012"/>
    </source>
</evidence>
<dbReference type="Proteomes" id="UP000035704">
    <property type="component" value="Chromosome"/>
</dbReference>
<organism evidence="14 15">
    <name type="scientific">Clostridium aceticum</name>
    <dbReference type="NCBI Taxonomy" id="84022"/>
    <lineage>
        <taxon>Bacteria</taxon>
        <taxon>Bacillati</taxon>
        <taxon>Bacillota</taxon>
        <taxon>Clostridia</taxon>
        <taxon>Eubacteriales</taxon>
        <taxon>Clostridiaceae</taxon>
        <taxon>Clostridium</taxon>
    </lineage>
</organism>
<dbReference type="OrthoDB" id="9780718at2"/>
<dbReference type="PANTHER" id="PTHR45528">
    <property type="entry name" value="SENSOR HISTIDINE KINASE CPXA"/>
    <property type="match status" value="1"/>
</dbReference>
<name>A0A0D8IDS0_9CLOT</name>
<keyword evidence="11" id="KW-1133">Transmembrane helix</keyword>
<dbReference type="CDD" id="cd06225">
    <property type="entry name" value="HAMP"/>
    <property type="match status" value="1"/>
</dbReference>
<evidence type="ECO:0000256" key="9">
    <source>
        <dbReference type="ARBA" id="ARBA00022777"/>
    </source>
</evidence>
<dbReference type="PATRIC" id="fig|84022.5.peg.1391"/>
<evidence type="ECO:0000313" key="15">
    <source>
        <dbReference type="Proteomes" id="UP000035704"/>
    </source>
</evidence>
<evidence type="ECO:0000256" key="3">
    <source>
        <dbReference type="ARBA" id="ARBA00012438"/>
    </source>
</evidence>
<dbReference type="SUPFAM" id="SSF47384">
    <property type="entry name" value="Homodimeric domain of signal transducing histidine kinase"/>
    <property type="match status" value="1"/>
</dbReference>
<dbReference type="EC" id="2.7.13.3" evidence="3"/>
<keyword evidence="15" id="KW-1185">Reference proteome</keyword>
<evidence type="ECO:0000256" key="6">
    <source>
        <dbReference type="ARBA" id="ARBA00022679"/>
    </source>
</evidence>
<keyword evidence="4" id="KW-1003">Cell membrane</keyword>
<dbReference type="SMART" id="SM00304">
    <property type="entry name" value="HAMP"/>
    <property type="match status" value="1"/>
</dbReference>
<dbReference type="Pfam" id="PF00512">
    <property type="entry name" value="HisKA"/>
    <property type="match status" value="1"/>
</dbReference>
<dbReference type="GO" id="GO:0005524">
    <property type="term" value="F:ATP binding"/>
    <property type="evidence" value="ECO:0007669"/>
    <property type="project" value="UniProtKB-KW"/>
</dbReference>
<dbReference type="PANTHER" id="PTHR45528:SF1">
    <property type="entry name" value="SENSOR HISTIDINE KINASE CPXA"/>
    <property type="match status" value="1"/>
</dbReference>
<evidence type="ECO:0000256" key="10">
    <source>
        <dbReference type="ARBA" id="ARBA00022840"/>
    </source>
</evidence>
<dbReference type="InterPro" id="IPR036097">
    <property type="entry name" value="HisK_dim/P_sf"/>
</dbReference>
<keyword evidence="9 14" id="KW-0418">Kinase</keyword>
<sequence>MKNLPLSLQIWLVFAGIMLAICILLTALFPWTLRDFFTKEVYATIESAQNMTLNRLNREAPSQDWEADFLPRERQHSLQDIRTVNHFIILNENQDIIVPRLPMKFINKVRLEAKNQGAERQRYSGEIDDRKVFYVISRGELLGHEFFLVSYMWDAYREDLVQTLFTRLILIMSLVFLLSWIPSLWLARYLSNPLVILEKRVKKLTNRDWYETIQLQRQDEIGRLGQSIEQLRNQLVRQDEAQQSFLQHTSHELKTPVMIIRSYVQAIGDGIYPKGDLTNSLQVIEEEGERLEKRIHSLLYLTKLDYLTTHKPSWGRMDMYQLIMDVVERFRWKQRQLDWSMDLSPIQVEGDLEQWRVVLENLLDNQIRYARHQIRISLSKSEENEEKMALLCIWNDGPNIEGDTLDILFNKFHKGNKGEFGLGLAISHRIVSLHGGRIWAKNEEKGVSFYVEIPFV</sequence>
<dbReference type="KEGG" id="cace:CACET_c06970"/>
<dbReference type="GO" id="GO:0000155">
    <property type="term" value="F:phosphorelay sensor kinase activity"/>
    <property type="evidence" value="ECO:0007669"/>
    <property type="project" value="InterPro"/>
</dbReference>
<dbReference type="Pfam" id="PF02518">
    <property type="entry name" value="HATPase_c"/>
    <property type="match status" value="1"/>
</dbReference>
<dbReference type="SUPFAM" id="SSF55874">
    <property type="entry name" value="ATPase domain of HSP90 chaperone/DNA topoisomerase II/histidine kinase"/>
    <property type="match status" value="1"/>
</dbReference>
<keyword evidence="5" id="KW-0597">Phosphoprotein</keyword>
<reference evidence="14 15" key="1">
    <citation type="submission" date="2014-10" db="EMBL/GenBank/DDBJ databases">
        <title>Genome sequence of Clostridium aceticum DSM 1496.</title>
        <authorList>
            <person name="Poehlein A."/>
            <person name="Schiel-Bengelsdorf B."/>
            <person name="Gottschalk G."/>
            <person name="Duerre P."/>
            <person name="Daniel R."/>
        </authorList>
    </citation>
    <scope>NUCLEOTIDE SEQUENCE [LARGE SCALE GENOMIC DNA]</scope>
    <source>
        <strain evidence="14 15">DSM 1496</strain>
    </source>
</reference>
<dbReference type="SUPFAM" id="SSF158472">
    <property type="entry name" value="HAMP domain-like"/>
    <property type="match status" value="1"/>
</dbReference>
<proteinExistence type="predicted"/>
<dbReference type="InterPro" id="IPR003661">
    <property type="entry name" value="HisK_dim/P_dom"/>
</dbReference>
<evidence type="ECO:0000256" key="4">
    <source>
        <dbReference type="ARBA" id="ARBA00022475"/>
    </source>
</evidence>
<dbReference type="Gene3D" id="3.30.565.10">
    <property type="entry name" value="Histidine kinase-like ATPase, C-terminal domain"/>
    <property type="match status" value="1"/>
</dbReference>
<dbReference type="InterPro" id="IPR050398">
    <property type="entry name" value="HssS/ArlS-like"/>
</dbReference>